<accession>A0A2W7R0I2</accession>
<sequence>MKLLYLLSFSLFISFSVAYSQPNPFLNQWDTSPVEGAFQMEDYIVWGGSVIQGEDNLYYMFASRWPKHLGMSAWVTNSEVVLAVADNPEGPFKFKQVVLPARGKEYWDGMMTHNPNIQFHDGKYVLFYIGINYEFDQPEQIAPTRELYEEAWNHKRIGVAVADSPTGPWKRMEEPILQPRPGQWDGAIISNPAPFVHEDGSVLLVYKSAPVPYPARNQNRTMTFGVATAKHYWGPYERKGEDNQIKLLPISSDVEDPYIWYDGSQYHMLAKCMNAAITGESGAGFYASSEDGLVWTTPENPAAYSRTLTLSNGETVEFPKLERPQVLVQHGHPTHVYFAARNPEGKIFNMVRPLKSESKE</sequence>
<name>A0A2W7R0I2_9BACT</name>
<dbReference type="OrthoDB" id="9794572at2"/>
<dbReference type="SUPFAM" id="SSF75005">
    <property type="entry name" value="Arabinanase/levansucrase/invertase"/>
    <property type="match status" value="2"/>
</dbReference>
<dbReference type="Proteomes" id="UP000248882">
    <property type="component" value="Unassembled WGS sequence"/>
</dbReference>
<keyword evidence="3" id="KW-1185">Reference proteome</keyword>
<dbReference type="Gene3D" id="2.115.10.20">
    <property type="entry name" value="Glycosyl hydrolase domain, family 43"/>
    <property type="match status" value="1"/>
</dbReference>
<reference evidence="2 3" key="1">
    <citation type="submission" date="2018-06" db="EMBL/GenBank/DDBJ databases">
        <title>Genomic Encyclopedia of Archaeal and Bacterial Type Strains, Phase II (KMG-II): from individual species to whole genera.</title>
        <authorList>
            <person name="Goeker M."/>
        </authorList>
    </citation>
    <scope>NUCLEOTIDE SEQUENCE [LARGE SCALE GENOMIC DNA]</scope>
    <source>
        <strain evidence="2 3">DSM 19830</strain>
    </source>
</reference>
<evidence type="ECO:0008006" key="4">
    <source>
        <dbReference type="Google" id="ProtNLM"/>
    </source>
</evidence>
<feature type="chain" id="PRO_5015873392" description="Glycosyl hydrolase family 43" evidence="1">
    <location>
        <begin position="21"/>
        <end position="360"/>
    </location>
</feature>
<proteinExistence type="predicted"/>
<dbReference type="AlphaFoldDB" id="A0A2W7R0I2"/>
<dbReference type="CDD" id="cd08994">
    <property type="entry name" value="GH43_62_32_68_117_130-like"/>
    <property type="match status" value="1"/>
</dbReference>
<dbReference type="RefSeq" id="WP_111322596.1">
    <property type="nucleotide sequence ID" value="NZ_QKZT01000024.1"/>
</dbReference>
<keyword evidence="1" id="KW-0732">Signal</keyword>
<evidence type="ECO:0000256" key="1">
    <source>
        <dbReference type="SAM" id="SignalP"/>
    </source>
</evidence>
<protein>
    <recommendedName>
        <fullName evidence="4">Glycosyl hydrolase family 43</fullName>
    </recommendedName>
</protein>
<evidence type="ECO:0000313" key="3">
    <source>
        <dbReference type="Proteomes" id="UP000248882"/>
    </source>
</evidence>
<feature type="signal peptide" evidence="1">
    <location>
        <begin position="1"/>
        <end position="20"/>
    </location>
</feature>
<dbReference type="EMBL" id="QKZT01000024">
    <property type="protein sequence ID" value="PZX47569.1"/>
    <property type="molecule type" value="Genomic_DNA"/>
</dbReference>
<dbReference type="InterPro" id="IPR023296">
    <property type="entry name" value="Glyco_hydro_beta-prop_sf"/>
</dbReference>
<evidence type="ECO:0000313" key="2">
    <source>
        <dbReference type="EMBL" id="PZX47569.1"/>
    </source>
</evidence>
<gene>
    <name evidence="2" type="ORF">LV85_03918</name>
</gene>
<comment type="caution">
    <text evidence="2">The sequence shown here is derived from an EMBL/GenBank/DDBJ whole genome shotgun (WGS) entry which is preliminary data.</text>
</comment>
<organism evidence="2 3">
    <name type="scientific">Algoriphagus chordae</name>
    <dbReference type="NCBI Taxonomy" id="237019"/>
    <lineage>
        <taxon>Bacteria</taxon>
        <taxon>Pseudomonadati</taxon>
        <taxon>Bacteroidota</taxon>
        <taxon>Cytophagia</taxon>
        <taxon>Cytophagales</taxon>
        <taxon>Cyclobacteriaceae</taxon>
        <taxon>Algoriphagus</taxon>
    </lineage>
</organism>